<proteinExistence type="predicted"/>
<keyword evidence="3" id="KW-1185">Reference proteome</keyword>
<evidence type="ECO:0000256" key="1">
    <source>
        <dbReference type="SAM" id="MobiDB-lite"/>
    </source>
</evidence>
<feature type="compositionally biased region" description="Polar residues" evidence="1">
    <location>
        <begin position="27"/>
        <end position="38"/>
    </location>
</feature>
<evidence type="ECO:0000313" key="3">
    <source>
        <dbReference type="Proteomes" id="UP000001067"/>
    </source>
</evidence>
<gene>
    <name evidence="2" type="ORF">PTT_08075</name>
</gene>
<reference evidence="2 3" key="1">
    <citation type="journal article" date="2010" name="Genome Biol.">
        <title>A first genome assembly of the barley fungal pathogen Pyrenophora teres f. teres.</title>
        <authorList>
            <person name="Ellwood S.R."/>
            <person name="Liu Z."/>
            <person name="Syme R.A."/>
            <person name="Lai Z."/>
            <person name="Hane J.K."/>
            <person name="Keiper F."/>
            <person name="Moffat C.S."/>
            <person name="Oliver R.P."/>
            <person name="Friesen T.L."/>
        </authorList>
    </citation>
    <scope>NUCLEOTIDE SEQUENCE [LARGE SCALE GENOMIC DNA]</scope>
    <source>
        <strain evidence="2 3">0-1</strain>
    </source>
</reference>
<organism evidence="3">
    <name type="scientific">Pyrenophora teres f. teres (strain 0-1)</name>
    <name type="common">Barley net blotch fungus</name>
    <name type="synonym">Drechslera teres f. teres</name>
    <dbReference type="NCBI Taxonomy" id="861557"/>
    <lineage>
        <taxon>Eukaryota</taxon>
        <taxon>Fungi</taxon>
        <taxon>Dikarya</taxon>
        <taxon>Ascomycota</taxon>
        <taxon>Pezizomycotina</taxon>
        <taxon>Dothideomycetes</taxon>
        <taxon>Pleosporomycetidae</taxon>
        <taxon>Pleosporales</taxon>
        <taxon>Pleosporineae</taxon>
        <taxon>Pleosporaceae</taxon>
        <taxon>Pyrenophora</taxon>
    </lineage>
</organism>
<feature type="compositionally biased region" description="Acidic residues" evidence="1">
    <location>
        <begin position="9"/>
        <end position="19"/>
    </location>
</feature>
<dbReference type="AlphaFoldDB" id="E3RJ04"/>
<dbReference type="KEGG" id="pte:PTT_08075"/>
<dbReference type="HOGENOM" id="CLU_2062673_0_0_1"/>
<evidence type="ECO:0000313" key="2">
    <source>
        <dbReference type="EMBL" id="EFQ94296.1"/>
    </source>
</evidence>
<accession>E3RJ04</accession>
<dbReference type="EMBL" id="GL533407">
    <property type="protein sequence ID" value="EFQ94296.1"/>
    <property type="molecule type" value="Genomic_DNA"/>
</dbReference>
<feature type="region of interest" description="Disordered" evidence="1">
    <location>
        <begin position="1"/>
        <end position="41"/>
    </location>
</feature>
<dbReference type="Proteomes" id="UP000001067">
    <property type="component" value="Unassembled WGS sequence"/>
</dbReference>
<name>E3RJ04_PYRTT</name>
<protein>
    <submittedName>
        <fullName evidence="2">Uncharacterized protein</fullName>
    </submittedName>
</protein>
<sequence length="119" mass="13146">MAEPVFQYDDGDDDDDDDDAKMINCRSPPSITPQITTSRPPPKCCARGNTPHCLVSESHTAPVFRQYPPHYTNPNHRIACECVASVTRPSGFGFGNCNHYNLAHTDITAGTYKHRALTP</sequence>